<evidence type="ECO:0000313" key="3">
    <source>
        <dbReference type="EMBL" id="PZQ49646.1"/>
    </source>
</evidence>
<accession>A0A2W5N824</accession>
<dbReference type="Proteomes" id="UP000249185">
    <property type="component" value="Unassembled WGS sequence"/>
</dbReference>
<comment type="caution">
    <text evidence="3">The sequence shown here is derived from an EMBL/GenBank/DDBJ whole genome shotgun (WGS) entry which is preliminary data.</text>
</comment>
<sequence length="198" mass="20698">MSPPRRRATRSGAFPAAPARTRAPRRGLATVAMAVLAGLAAGAPARAQDPANPDCPPRFQMYETATRAFGAPDNQRRRTTSPQVQSAARWLRMGDCLTFTAQLAPMATLGPGAGAQARTPAGPTIPPTYLHVGIVTSSEDEARAKAFFAEQGLAARGLGAAFLGRRIYVGPFTTAGALEAGIGLARQAGFAYPYPTNF</sequence>
<name>A0A2W5N824_RHOSU</name>
<evidence type="ECO:0000313" key="4">
    <source>
        <dbReference type="Proteomes" id="UP000249185"/>
    </source>
</evidence>
<keyword evidence="2" id="KW-0732">Signal</keyword>
<reference evidence="3 4" key="1">
    <citation type="submission" date="2017-08" db="EMBL/GenBank/DDBJ databases">
        <title>Infants hospitalized years apart are colonized by the same room-sourced microbial strains.</title>
        <authorList>
            <person name="Brooks B."/>
            <person name="Olm M.R."/>
            <person name="Firek B.A."/>
            <person name="Baker R."/>
            <person name="Thomas B.C."/>
            <person name="Morowitz M.J."/>
            <person name="Banfield J.F."/>
        </authorList>
    </citation>
    <scope>NUCLEOTIDE SEQUENCE [LARGE SCALE GENOMIC DNA]</scope>
    <source>
        <strain evidence="3">S2_005_002_R2_34</strain>
    </source>
</reference>
<proteinExistence type="predicted"/>
<organism evidence="3 4">
    <name type="scientific">Rhodovulum sulfidophilum</name>
    <name type="common">Rhodobacter sulfidophilus</name>
    <dbReference type="NCBI Taxonomy" id="35806"/>
    <lineage>
        <taxon>Bacteria</taxon>
        <taxon>Pseudomonadati</taxon>
        <taxon>Pseudomonadota</taxon>
        <taxon>Alphaproteobacteria</taxon>
        <taxon>Rhodobacterales</taxon>
        <taxon>Paracoccaceae</taxon>
        <taxon>Rhodovulum</taxon>
    </lineage>
</organism>
<gene>
    <name evidence="3" type="ORF">DI556_09230</name>
</gene>
<evidence type="ECO:0000256" key="1">
    <source>
        <dbReference type="SAM" id="MobiDB-lite"/>
    </source>
</evidence>
<evidence type="ECO:0008006" key="5">
    <source>
        <dbReference type="Google" id="ProtNLM"/>
    </source>
</evidence>
<protein>
    <recommendedName>
        <fullName evidence="5">SPOR domain-containing protein</fullName>
    </recommendedName>
</protein>
<dbReference type="EMBL" id="QFPW01000006">
    <property type="protein sequence ID" value="PZQ49646.1"/>
    <property type="molecule type" value="Genomic_DNA"/>
</dbReference>
<feature type="signal peptide" evidence="2">
    <location>
        <begin position="1"/>
        <end position="47"/>
    </location>
</feature>
<feature type="chain" id="PRO_5016017085" description="SPOR domain-containing protein" evidence="2">
    <location>
        <begin position="48"/>
        <end position="198"/>
    </location>
</feature>
<feature type="region of interest" description="Disordered" evidence="1">
    <location>
        <begin position="1"/>
        <end position="23"/>
    </location>
</feature>
<dbReference type="AlphaFoldDB" id="A0A2W5N824"/>
<evidence type="ECO:0000256" key="2">
    <source>
        <dbReference type="SAM" id="SignalP"/>
    </source>
</evidence>